<evidence type="ECO:0000256" key="2">
    <source>
        <dbReference type="ARBA" id="ARBA00008779"/>
    </source>
</evidence>
<evidence type="ECO:0000313" key="8">
    <source>
        <dbReference type="Proteomes" id="UP001250932"/>
    </source>
</evidence>
<keyword evidence="4" id="KW-0732">Signal</keyword>
<name>A0ABU3K8N7_9BACT</name>
<protein>
    <submittedName>
        <fullName evidence="7">Sulfatase-like hydrolase/transferase</fullName>
    </submittedName>
</protein>
<sequence>MNNSLSFRLASVLGLGMVLLSFWLVLPSPAWATTNHVLLFVLEGVNNEAIEAHDMPILKKMAKEGAAKLDAQSVSPPLTVPAMATLLTGEPVARHRVNADWETYDFSRSFLRSPTLFDYLDLAGGVDTALFIMDERFYQLSRPEIYVDLQTCGKSKPQCNPGTVVGYIDDYLTKVVSQGGYGFRLFEVPGLLVMHVPAPMDAALKRGWDSPAYSKALSATDKAIGDVLALYSRHEVLDKTMVIVTGLNGQGSGANGQKNGSLGTTNLGMSVPWIAWGANIKSGHRIVAPVSIMDTGATVMEALGLETHTEWESKALNEIFIKTPERKTTGNESFAR</sequence>
<dbReference type="Pfam" id="PF01663">
    <property type="entry name" value="Phosphodiest"/>
    <property type="match status" value="1"/>
</dbReference>
<evidence type="ECO:0000256" key="1">
    <source>
        <dbReference type="ARBA" id="ARBA00001913"/>
    </source>
</evidence>
<dbReference type="InterPro" id="IPR050738">
    <property type="entry name" value="Sulfatase"/>
</dbReference>
<dbReference type="SUPFAM" id="SSF53649">
    <property type="entry name" value="Alkaline phosphatase-like"/>
    <property type="match status" value="1"/>
</dbReference>
<dbReference type="PANTHER" id="PTHR42693">
    <property type="entry name" value="ARYLSULFATASE FAMILY MEMBER"/>
    <property type="match status" value="1"/>
</dbReference>
<keyword evidence="6" id="KW-0106">Calcium</keyword>
<evidence type="ECO:0000256" key="5">
    <source>
        <dbReference type="ARBA" id="ARBA00022801"/>
    </source>
</evidence>
<evidence type="ECO:0000256" key="4">
    <source>
        <dbReference type="ARBA" id="ARBA00022729"/>
    </source>
</evidence>
<dbReference type="EMBL" id="JAQOUE010000001">
    <property type="protein sequence ID" value="MDT7042729.1"/>
    <property type="molecule type" value="Genomic_DNA"/>
</dbReference>
<keyword evidence="3" id="KW-0479">Metal-binding</keyword>
<comment type="similarity">
    <text evidence="2">Belongs to the sulfatase family.</text>
</comment>
<comment type="cofactor">
    <cofactor evidence="1">
        <name>Ca(2+)</name>
        <dbReference type="ChEBI" id="CHEBI:29108"/>
    </cofactor>
</comment>
<dbReference type="InterPro" id="IPR002591">
    <property type="entry name" value="Phosphodiest/P_Trfase"/>
</dbReference>
<dbReference type="Gene3D" id="3.40.720.10">
    <property type="entry name" value="Alkaline Phosphatase, subunit A"/>
    <property type="match status" value="1"/>
</dbReference>
<proteinExistence type="inferred from homology"/>
<keyword evidence="8" id="KW-1185">Reference proteome</keyword>
<accession>A0ABU3K8N7</accession>
<gene>
    <name evidence="7" type="ORF">PPG34_10235</name>
</gene>
<organism evidence="7 8">
    <name type="scientific">Candidatus Nitronereus thalassa</name>
    <dbReference type="NCBI Taxonomy" id="3020898"/>
    <lineage>
        <taxon>Bacteria</taxon>
        <taxon>Pseudomonadati</taxon>
        <taxon>Nitrospirota</taxon>
        <taxon>Nitrospiria</taxon>
        <taxon>Nitrospirales</taxon>
        <taxon>Nitrospiraceae</taxon>
        <taxon>Candidatus Nitronereus</taxon>
    </lineage>
</organism>
<keyword evidence="5" id="KW-0378">Hydrolase</keyword>
<evidence type="ECO:0000256" key="3">
    <source>
        <dbReference type="ARBA" id="ARBA00022723"/>
    </source>
</evidence>
<dbReference type="InterPro" id="IPR017850">
    <property type="entry name" value="Alkaline_phosphatase_core_sf"/>
</dbReference>
<evidence type="ECO:0000256" key="6">
    <source>
        <dbReference type="ARBA" id="ARBA00022837"/>
    </source>
</evidence>
<dbReference type="RefSeq" id="WP_313833179.1">
    <property type="nucleotide sequence ID" value="NZ_JAQOUE010000001.1"/>
</dbReference>
<dbReference type="PANTHER" id="PTHR42693:SF42">
    <property type="entry name" value="ARYLSULFATASE G"/>
    <property type="match status" value="1"/>
</dbReference>
<comment type="caution">
    <text evidence="7">The sequence shown here is derived from an EMBL/GenBank/DDBJ whole genome shotgun (WGS) entry which is preliminary data.</text>
</comment>
<dbReference type="Proteomes" id="UP001250932">
    <property type="component" value="Unassembled WGS sequence"/>
</dbReference>
<reference evidence="7 8" key="1">
    <citation type="journal article" date="2023" name="ISME J.">
        <title>Cultivation and genomic characterization of novel and ubiquitous marine nitrite-oxidizing bacteria from the Nitrospirales.</title>
        <authorList>
            <person name="Mueller A.J."/>
            <person name="Daebeler A."/>
            <person name="Herbold C.W."/>
            <person name="Kirkegaard R.H."/>
            <person name="Daims H."/>
        </authorList>
    </citation>
    <scope>NUCLEOTIDE SEQUENCE [LARGE SCALE GENOMIC DNA]</scope>
    <source>
        <strain evidence="7 8">EB</strain>
    </source>
</reference>
<evidence type="ECO:0000313" key="7">
    <source>
        <dbReference type="EMBL" id="MDT7042729.1"/>
    </source>
</evidence>